<dbReference type="InterPro" id="IPR013735">
    <property type="entry name" value="TF_NusA_N"/>
</dbReference>
<comment type="function">
    <text evidence="7">Participates in both transcription termination and antitermination.</text>
</comment>
<accession>A0A2T4VZ12</accession>
<dbReference type="PROSITE" id="PS50084">
    <property type="entry name" value="KH_TYPE_1"/>
    <property type="match status" value="1"/>
</dbReference>
<dbReference type="EMBL" id="PSQJ01000001">
    <property type="protein sequence ID" value="PTL87017.1"/>
    <property type="molecule type" value="Genomic_DNA"/>
</dbReference>
<dbReference type="GO" id="GO:0003700">
    <property type="term" value="F:DNA-binding transcription factor activity"/>
    <property type="evidence" value="ECO:0007669"/>
    <property type="project" value="InterPro"/>
</dbReference>
<dbReference type="Pfam" id="PF26594">
    <property type="entry name" value="KH_NusA_2nd"/>
    <property type="match status" value="1"/>
</dbReference>
<dbReference type="FunFam" id="3.30.300.20:FF:000002">
    <property type="entry name" value="Transcription termination/antitermination protein NusA"/>
    <property type="match status" value="1"/>
</dbReference>
<dbReference type="InterPro" id="IPR009019">
    <property type="entry name" value="KH_sf_prok-type"/>
</dbReference>
<dbReference type="SUPFAM" id="SSF50249">
    <property type="entry name" value="Nucleic acid-binding proteins"/>
    <property type="match status" value="1"/>
</dbReference>
<dbReference type="InterPro" id="IPR025249">
    <property type="entry name" value="TF_NusA_KH_1st"/>
</dbReference>
<evidence type="ECO:0000256" key="3">
    <source>
        <dbReference type="ARBA" id="ARBA00022814"/>
    </source>
</evidence>
<dbReference type="SMART" id="SM00322">
    <property type="entry name" value="KH"/>
    <property type="match status" value="2"/>
</dbReference>
<evidence type="ECO:0000256" key="2">
    <source>
        <dbReference type="ARBA" id="ARBA00022490"/>
    </source>
</evidence>
<dbReference type="Pfam" id="PF00575">
    <property type="entry name" value="S1"/>
    <property type="match status" value="1"/>
</dbReference>
<dbReference type="InterPro" id="IPR010995">
    <property type="entry name" value="DNA_repair_Rad51/TF_NusA_a-hlx"/>
</dbReference>
<evidence type="ECO:0000256" key="5">
    <source>
        <dbReference type="ARBA" id="ARBA00023015"/>
    </source>
</evidence>
<dbReference type="NCBIfam" id="TIGR01953">
    <property type="entry name" value="NusA"/>
    <property type="match status" value="1"/>
</dbReference>
<evidence type="ECO:0000256" key="6">
    <source>
        <dbReference type="ARBA" id="ARBA00023163"/>
    </source>
</evidence>
<dbReference type="InterPro" id="IPR036555">
    <property type="entry name" value="NusA_N_sf"/>
</dbReference>
<dbReference type="InterPro" id="IPR030842">
    <property type="entry name" value="TF_NusA_bacterial"/>
</dbReference>
<dbReference type="GO" id="GO:0031564">
    <property type="term" value="P:transcription antitermination"/>
    <property type="evidence" value="ECO:0007669"/>
    <property type="project" value="UniProtKB-UniRule"/>
</dbReference>
<dbReference type="CDD" id="cd22529">
    <property type="entry name" value="KH-II_NusA_rpt2"/>
    <property type="match status" value="1"/>
</dbReference>
<comment type="caution">
    <text evidence="9">The sequence shown here is derived from an EMBL/GenBank/DDBJ whole genome shotgun (WGS) entry which is preliminary data.</text>
</comment>
<reference evidence="10" key="1">
    <citation type="submission" date="2018-02" db="EMBL/GenBank/DDBJ databases">
        <title>Genome sequence of Candidatus Liberibacter europaeus.</title>
        <authorList>
            <person name="Frampton R.A."/>
            <person name="Thompson S.M."/>
            <person name="David C."/>
            <person name="Addison S.M."/>
            <person name="Smith G.R."/>
        </authorList>
    </citation>
    <scope>NUCLEOTIDE SEQUENCE [LARGE SCALE GENOMIC DNA]</scope>
</reference>
<dbReference type="InterPro" id="IPR010213">
    <property type="entry name" value="TF_NusA"/>
</dbReference>
<dbReference type="InterPro" id="IPR003029">
    <property type="entry name" value="S1_domain"/>
</dbReference>
<keyword evidence="6 7" id="KW-0804">Transcription</keyword>
<dbReference type="PROSITE" id="PS50126">
    <property type="entry name" value="S1"/>
    <property type="match status" value="1"/>
</dbReference>
<evidence type="ECO:0000256" key="4">
    <source>
        <dbReference type="ARBA" id="ARBA00022884"/>
    </source>
</evidence>
<comment type="subcellular location">
    <subcellularLocation>
        <location evidence="7">Cytoplasm</location>
    </subcellularLocation>
</comment>
<dbReference type="SUPFAM" id="SSF47794">
    <property type="entry name" value="Rad51 N-terminal domain-like"/>
    <property type="match status" value="1"/>
</dbReference>
<dbReference type="GO" id="GO:0005829">
    <property type="term" value="C:cytosol"/>
    <property type="evidence" value="ECO:0007669"/>
    <property type="project" value="TreeGrafter"/>
</dbReference>
<keyword evidence="5 7" id="KW-0805">Transcription regulation</keyword>
<keyword evidence="1 7" id="KW-0806">Transcription termination</keyword>
<dbReference type="Gene3D" id="1.10.150.20">
    <property type="entry name" value="5' to 3' exonuclease, C-terminal subdomain"/>
    <property type="match status" value="2"/>
</dbReference>
<dbReference type="GO" id="GO:0006353">
    <property type="term" value="P:DNA-templated transcription termination"/>
    <property type="evidence" value="ECO:0007669"/>
    <property type="project" value="UniProtKB-UniRule"/>
</dbReference>
<dbReference type="InterPro" id="IPR058582">
    <property type="entry name" value="KH_NusA_2nd"/>
</dbReference>
<dbReference type="AlphaFoldDB" id="A0A2T4VZ12"/>
<dbReference type="GO" id="GO:0000166">
    <property type="term" value="F:nucleotide binding"/>
    <property type="evidence" value="ECO:0007669"/>
    <property type="project" value="InterPro"/>
</dbReference>
<dbReference type="CDD" id="cd04455">
    <property type="entry name" value="S1_NusA"/>
    <property type="match status" value="1"/>
</dbReference>
<dbReference type="HAMAP" id="MF_00945_B">
    <property type="entry name" value="NusA_B"/>
    <property type="match status" value="1"/>
</dbReference>
<dbReference type="NCBIfam" id="TIGR01954">
    <property type="entry name" value="nusA_Cterm_rpt"/>
    <property type="match status" value="1"/>
</dbReference>
<feature type="domain" description="S1 motif" evidence="8">
    <location>
        <begin position="140"/>
        <end position="204"/>
    </location>
</feature>
<evidence type="ECO:0000313" key="10">
    <source>
        <dbReference type="Proteomes" id="UP000240811"/>
    </source>
</evidence>
<dbReference type="InterPro" id="IPR012340">
    <property type="entry name" value="NA-bd_OB-fold"/>
</dbReference>
<dbReference type="InterPro" id="IPR004087">
    <property type="entry name" value="KH_dom"/>
</dbReference>
<evidence type="ECO:0000313" key="9">
    <source>
        <dbReference type="EMBL" id="PTL87017.1"/>
    </source>
</evidence>
<comment type="subunit">
    <text evidence="7">Monomer. Binds directly to the core enzyme of the DNA-dependent RNA polymerase and to nascent RNA.</text>
</comment>
<comment type="similarity">
    <text evidence="7">Belongs to the NusA family.</text>
</comment>
<dbReference type="SUPFAM" id="SSF69705">
    <property type="entry name" value="Transcription factor NusA, N-terminal domain"/>
    <property type="match status" value="1"/>
</dbReference>
<evidence type="ECO:0000256" key="1">
    <source>
        <dbReference type="ARBA" id="ARBA00022472"/>
    </source>
</evidence>
<keyword evidence="3 7" id="KW-0889">Transcription antitermination</keyword>
<dbReference type="Proteomes" id="UP000240811">
    <property type="component" value="Unassembled WGS sequence"/>
</dbReference>
<name>A0A2T4VZ12_9HYPH</name>
<dbReference type="PANTHER" id="PTHR22648:SF0">
    <property type="entry name" value="TRANSCRIPTION TERMINATION_ANTITERMINATION PROTEIN NUSA"/>
    <property type="match status" value="1"/>
</dbReference>
<dbReference type="FunFam" id="2.40.50.140:FF:000058">
    <property type="entry name" value="Transcription termination/antitermination protein NusA"/>
    <property type="match status" value="1"/>
</dbReference>
<dbReference type="Pfam" id="PF08529">
    <property type="entry name" value="NusA_N"/>
    <property type="match status" value="1"/>
</dbReference>
<organism evidence="9 10">
    <name type="scientific">Candidatus Liberibacter europaeus</name>
    <dbReference type="NCBI Taxonomy" id="744859"/>
    <lineage>
        <taxon>Bacteria</taxon>
        <taxon>Pseudomonadati</taxon>
        <taxon>Pseudomonadota</taxon>
        <taxon>Alphaproteobacteria</taxon>
        <taxon>Hyphomicrobiales</taxon>
        <taxon>Rhizobiaceae</taxon>
        <taxon>Liberibacter</taxon>
    </lineage>
</organism>
<keyword evidence="4 7" id="KW-0694">RNA-binding</keyword>
<dbReference type="CDD" id="cd02134">
    <property type="entry name" value="KH-II_NusA_rpt1"/>
    <property type="match status" value="1"/>
</dbReference>
<dbReference type="SMART" id="SM00316">
    <property type="entry name" value="S1"/>
    <property type="match status" value="1"/>
</dbReference>
<dbReference type="PANTHER" id="PTHR22648">
    <property type="entry name" value="TRANSCRIPTION TERMINATION FACTOR NUSA"/>
    <property type="match status" value="1"/>
</dbReference>
<dbReference type="Gene3D" id="3.30.1480.10">
    <property type="entry name" value="NusA, N-terminal domain"/>
    <property type="match status" value="1"/>
</dbReference>
<dbReference type="FunFam" id="3.30.300.20:FF:000005">
    <property type="entry name" value="Transcription termination/antitermination protein NusA"/>
    <property type="match status" value="1"/>
</dbReference>
<dbReference type="Gene3D" id="3.30.300.20">
    <property type="match status" value="2"/>
</dbReference>
<dbReference type="Pfam" id="PF14520">
    <property type="entry name" value="HHH_5"/>
    <property type="match status" value="1"/>
</dbReference>
<dbReference type="InterPro" id="IPR015946">
    <property type="entry name" value="KH_dom-like_a/b"/>
</dbReference>
<proteinExistence type="inferred from homology"/>
<dbReference type="GO" id="GO:0003723">
    <property type="term" value="F:RNA binding"/>
    <property type="evidence" value="ECO:0007669"/>
    <property type="project" value="UniProtKB-UniRule"/>
</dbReference>
<dbReference type="SUPFAM" id="SSF54814">
    <property type="entry name" value="Prokaryotic type KH domain (KH-domain type II)"/>
    <property type="match status" value="2"/>
</dbReference>
<dbReference type="InterPro" id="IPR010214">
    <property type="entry name" value="Tscrpt_termin_fac_NusA_C_rpt"/>
</dbReference>
<evidence type="ECO:0000256" key="7">
    <source>
        <dbReference type="HAMAP-Rule" id="MF_00945"/>
    </source>
</evidence>
<sequence>MVIAANRLELLQIADAVSCEKSIDRNIVLSAMAESIQKAACSLYGTASNIRAEIDPVTGEVSIYRMLEVVDVVENYSCHIPLQLARDRDPNVNIGDTISELLPPIDFGRVAIQSAKQVIVQKVREADLDRQYLEFKDKVGEIVSGTVKRIEYGNVIVDLGRAEGIIRRGETIPRESLRRGDRVRGYLYEVRRDQRGGQILLSRTHPQFMVKLFFMEVPEIYNGAVQVRAVSRDPGSRAKLAVFSEDSSIDPVGACVGMRGSRVRAVVGELQGEKIDIFVWSPDPATFVINAIRPAVVTKVVLDEDVKRIEVVVPKDQLSLAIGRRGQNVRLASQLTGWSIDIVTEEEDSISRQKELNERAQFFMKAIDVDEIIGRLLATEGFSDVEELTCVSLSEISSIEGFDEETAAEIQGRAREYIDGLDTKINERIKELGVSEELCKIPGMTPKIMLSLGANDIKNVEELAGCSVDDLLGWSETRDGMTKKHEGFLSNLGILEDQVEGMILHARYKVGWIAKDEIGVEGED</sequence>
<protein>
    <recommendedName>
        <fullName evidence="7">Transcription termination/antitermination protein NusA</fullName>
    </recommendedName>
</protein>
<evidence type="ECO:0000259" key="8">
    <source>
        <dbReference type="PROSITE" id="PS50126"/>
    </source>
</evidence>
<dbReference type="Gene3D" id="2.40.50.140">
    <property type="entry name" value="Nucleic acid-binding proteins"/>
    <property type="match status" value="1"/>
</dbReference>
<gene>
    <name evidence="7" type="primary">nusA</name>
    <name evidence="9" type="ORF">C4617_01030</name>
</gene>
<dbReference type="Pfam" id="PF13184">
    <property type="entry name" value="KH_NusA_1st"/>
    <property type="match status" value="1"/>
</dbReference>
<keyword evidence="2 7" id="KW-0963">Cytoplasm</keyword>